<gene>
    <name evidence="1" type="ORF">EAS62_16190</name>
</gene>
<comment type="caution">
    <text evidence="1">The sequence shown here is derived from an EMBL/GenBank/DDBJ whole genome shotgun (WGS) entry which is preliminary data.</text>
</comment>
<organism evidence="1 2">
    <name type="scientific">Bradyrhizobium zhanjiangense</name>
    <dbReference type="NCBI Taxonomy" id="1325107"/>
    <lineage>
        <taxon>Bacteria</taxon>
        <taxon>Pseudomonadati</taxon>
        <taxon>Pseudomonadota</taxon>
        <taxon>Alphaproteobacteria</taxon>
        <taxon>Hyphomicrobiales</taxon>
        <taxon>Nitrobacteraceae</taxon>
        <taxon>Bradyrhizobium</taxon>
    </lineage>
</organism>
<keyword evidence="2" id="KW-1185">Reference proteome</keyword>
<reference evidence="1 2" key="1">
    <citation type="submission" date="2018-10" db="EMBL/GenBank/DDBJ databases">
        <title>Bradyrhizobium sp. nov., isolated from effective nodules of peanut in China.</title>
        <authorList>
            <person name="Li Y."/>
        </authorList>
    </citation>
    <scope>NUCLEOTIDE SEQUENCE [LARGE SCALE GENOMIC DNA]</scope>
    <source>
        <strain evidence="1 2">CCBAU 51781</strain>
    </source>
</reference>
<name>A0ABY0DJJ5_9BRAD</name>
<sequence length="60" mass="6094">MVGTALRTFAHPASRAAATPSLRAKRSNPGCLCGKILDCFVASLLAMTGVPISNAPANPV</sequence>
<protein>
    <submittedName>
        <fullName evidence="1">Uncharacterized protein</fullName>
    </submittedName>
</protein>
<evidence type="ECO:0000313" key="2">
    <source>
        <dbReference type="Proteomes" id="UP000289946"/>
    </source>
</evidence>
<accession>A0ABY0DJJ5</accession>
<proteinExistence type="predicted"/>
<evidence type="ECO:0000313" key="1">
    <source>
        <dbReference type="EMBL" id="RXG94047.1"/>
    </source>
</evidence>
<dbReference type="Proteomes" id="UP000289946">
    <property type="component" value="Unassembled WGS sequence"/>
</dbReference>
<dbReference type="EMBL" id="RDRA01000009">
    <property type="protein sequence ID" value="RXG94047.1"/>
    <property type="molecule type" value="Genomic_DNA"/>
</dbReference>